<keyword evidence="3" id="KW-1185">Reference proteome</keyword>
<reference evidence="2" key="1">
    <citation type="submission" date="2020-10" db="EMBL/GenBank/DDBJ databases">
        <title>Unveiling of a novel bifunctional photoreceptor, Dualchrome1, isolated from a cosmopolitan green alga.</title>
        <authorList>
            <person name="Suzuki S."/>
            <person name="Kawachi M."/>
        </authorList>
    </citation>
    <scope>NUCLEOTIDE SEQUENCE</scope>
    <source>
        <strain evidence="2">NIES 2893</strain>
    </source>
</reference>
<evidence type="ECO:0000313" key="2">
    <source>
        <dbReference type="EMBL" id="GHP05282.1"/>
    </source>
</evidence>
<evidence type="ECO:0000256" key="1">
    <source>
        <dbReference type="SAM" id="SignalP"/>
    </source>
</evidence>
<sequence length="319" mass="33735">MAPTTYGVATALLLVAGGVSAQPTQLTQLRGHSNLAADAVPADIQLALESQTTPTPLHAGVQPTVHNRRESSIATITGGTNAFDRCYTYTATPATSYEYATLDSPMAPGTISSNELSLLQHTVRSEVLVQETIDVKKVRVRVNITAHRPGRFEIVLGAKSKRSIGAYREAVLAARRGGNQGQTFNDVLFTDDADEVRGIADDMEDDGYGLVFTPQTGRVAALAGGGVFGPEQTLESLAVNEGGATSIHAGLGGSRGVWALQMRELAGNEEFDACIESWSLTLCGPPLDEGAVEAEDAERCGFLCRLTRPIAQLFGRTSS</sequence>
<keyword evidence="1" id="KW-0732">Signal</keyword>
<feature type="chain" id="PRO_5032953717" evidence="1">
    <location>
        <begin position="22"/>
        <end position="319"/>
    </location>
</feature>
<dbReference type="AlphaFoldDB" id="A0A830HEZ0"/>
<accession>A0A830HEZ0</accession>
<gene>
    <name evidence="2" type="ORF">PPROV_000403400</name>
</gene>
<proteinExistence type="predicted"/>
<protein>
    <submittedName>
        <fullName evidence="2">Uncharacterized protein</fullName>
    </submittedName>
</protein>
<evidence type="ECO:0000313" key="3">
    <source>
        <dbReference type="Proteomes" id="UP000660262"/>
    </source>
</evidence>
<organism evidence="2 3">
    <name type="scientific">Pycnococcus provasolii</name>
    <dbReference type="NCBI Taxonomy" id="41880"/>
    <lineage>
        <taxon>Eukaryota</taxon>
        <taxon>Viridiplantae</taxon>
        <taxon>Chlorophyta</taxon>
        <taxon>Pseudoscourfieldiophyceae</taxon>
        <taxon>Pseudoscourfieldiales</taxon>
        <taxon>Pycnococcaceae</taxon>
        <taxon>Pycnococcus</taxon>
    </lineage>
</organism>
<dbReference type="EMBL" id="BNJQ01000009">
    <property type="protein sequence ID" value="GHP05282.1"/>
    <property type="molecule type" value="Genomic_DNA"/>
</dbReference>
<dbReference type="Proteomes" id="UP000660262">
    <property type="component" value="Unassembled WGS sequence"/>
</dbReference>
<name>A0A830HEZ0_9CHLO</name>
<dbReference type="Gene3D" id="2.60.120.260">
    <property type="entry name" value="Galactose-binding domain-like"/>
    <property type="match status" value="1"/>
</dbReference>
<feature type="signal peptide" evidence="1">
    <location>
        <begin position="1"/>
        <end position="21"/>
    </location>
</feature>
<comment type="caution">
    <text evidence="2">The sequence shown here is derived from an EMBL/GenBank/DDBJ whole genome shotgun (WGS) entry which is preliminary data.</text>
</comment>